<proteinExistence type="predicted"/>
<feature type="domain" description="HNH nuclease" evidence="1">
    <location>
        <begin position="252"/>
        <end position="301"/>
    </location>
</feature>
<dbReference type="SMART" id="SM00507">
    <property type="entry name" value="HNHc"/>
    <property type="match status" value="2"/>
</dbReference>
<comment type="caution">
    <text evidence="2">The sequence shown here is derived from an EMBL/GenBank/DDBJ whole genome shotgun (WGS) entry which is preliminary data.</text>
</comment>
<dbReference type="OrthoDB" id="409392at2759"/>
<feature type="domain" description="HNH nuclease" evidence="1">
    <location>
        <begin position="68"/>
        <end position="117"/>
    </location>
</feature>
<dbReference type="Gene3D" id="3.90.75.20">
    <property type="match status" value="2"/>
</dbReference>
<dbReference type="SUPFAM" id="SSF54060">
    <property type="entry name" value="His-Me finger endonucleases"/>
    <property type="match status" value="2"/>
</dbReference>
<evidence type="ECO:0000313" key="2">
    <source>
        <dbReference type="EMBL" id="CAE7921024.1"/>
    </source>
</evidence>
<evidence type="ECO:0000259" key="1">
    <source>
        <dbReference type="SMART" id="SM00507"/>
    </source>
</evidence>
<evidence type="ECO:0000313" key="3">
    <source>
        <dbReference type="Proteomes" id="UP000601435"/>
    </source>
</evidence>
<dbReference type="Proteomes" id="UP000601435">
    <property type="component" value="Unassembled WGS sequence"/>
</dbReference>
<dbReference type="AlphaFoldDB" id="A0A813BRM3"/>
<dbReference type="InterPro" id="IPR044925">
    <property type="entry name" value="His-Me_finger_sf"/>
</dbReference>
<organism evidence="2 3">
    <name type="scientific">Symbiodinium necroappetens</name>
    <dbReference type="NCBI Taxonomy" id="1628268"/>
    <lineage>
        <taxon>Eukaryota</taxon>
        <taxon>Sar</taxon>
        <taxon>Alveolata</taxon>
        <taxon>Dinophyceae</taxon>
        <taxon>Suessiales</taxon>
        <taxon>Symbiodiniaceae</taxon>
        <taxon>Symbiodinium</taxon>
    </lineage>
</organism>
<protein>
    <recommendedName>
        <fullName evidence="1">HNH nuclease domain-containing protein</fullName>
    </recommendedName>
</protein>
<accession>A0A813BRM3</accession>
<reference evidence="2" key="1">
    <citation type="submission" date="2021-02" db="EMBL/GenBank/DDBJ databases">
        <authorList>
            <person name="Dougan E. K."/>
            <person name="Rhodes N."/>
            <person name="Thang M."/>
            <person name="Chan C."/>
        </authorList>
    </citation>
    <scope>NUCLEOTIDE SEQUENCE</scope>
</reference>
<dbReference type="Pfam" id="PF13392">
    <property type="entry name" value="HNH_3"/>
    <property type="match status" value="2"/>
</dbReference>
<keyword evidence="3" id="KW-1185">Reference proteome</keyword>
<name>A0A813BRM3_9DINO</name>
<gene>
    <name evidence="2" type="ORF">SNEC2469_LOCUS31727</name>
</gene>
<sequence length="397" mass="44769">MSLVIVMRIHPKVFCPYFIADCASLWRVQTRRSANGWQVSSLGRVQDSRARVSYGSPQSGGYLCATIDGKRYSVHRLVAAAFIGGSTPERWQVNHIDGDRRNNQVANLEYVSHAENIRHSFNFNMNRKKPEIGRGKAVQWRRLGESNWSTCSSQLETARVLGLPRKSVSLCYWGKTEGDFSRGMYFEIKCAKQEPDPLAGEDWKRAIHPNSGLPIQDLMVSSFGRVWSKSSRHDYVSFGSNTADGYRAVKKAGHNFFVHRLVAATFLGKAESSELVVNHLDSNRANNHMENLEYATRSQNLSHAYRQGRRSTGSPKALQARTLTPEGPWLDFESIQEAGLHTGLCPQEIGRLCRGLSTGGISWEFRRKEAEELEGEEWRPVVLEGARAPMKQHFVVD</sequence>
<dbReference type="InterPro" id="IPR003615">
    <property type="entry name" value="HNH_nuc"/>
</dbReference>
<dbReference type="EMBL" id="CAJNJA010077794">
    <property type="protein sequence ID" value="CAE7921024.1"/>
    <property type="molecule type" value="Genomic_DNA"/>
</dbReference>